<dbReference type="InterPro" id="IPR036322">
    <property type="entry name" value="WD40_repeat_dom_sf"/>
</dbReference>
<proteinExistence type="predicted"/>
<dbReference type="AlphaFoldDB" id="A0A437A6W3"/>
<feature type="compositionally biased region" description="Low complexity" evidence="9">
    <location>
        <begin position="13"/>
        <end position="35"/>
    </location>
</feature>
<keyword evidence="7" id="KW-0539">Nucleus</keyword>
<evidence type="ECO:0000256" key="4">
    <source>
        <dbReference type="ARBA" id="ARBA00022574"/>
    </source>
</evidence>
<evidence type="ECO:0000313" key="11">
    <source>
        <dbReference type="Proteomes" id="UP000283090"/>
    </source>
</evidence>
<feature type="compositionally biased region" description="Acidic residues" evidence="9">
    <location>
        <begin position="1123"/>
        <end position="1139"/>
    </location>
</feature>
<dbReference type="PROSITE" id="PS50294">
    <property type="entry name" value="WD_REPEATS_REGION"/>
    <property type="match status" value="1"/>
</dbReference>
<dbReference type="OrthoDB" id="4096at2759"/>
<dbReference type="GO" id="GO:0006364">
    <property type="term" value="P:rRNA processing"/>
    <property type="evidence" value="ECO:0007669"/>
    <property type="project" value="UniProtKB-KW"/>
</dbReference>
<comment type="caution">
    <text evidence="10">The sequence shown here is derived from an EMBL/GenBank/DDBJ whole genome shotgun (WGS) entry which is preliminary data.</text>
</comment>
<dbReference type="GO" id="GO:2000234">
    <property type="term" value="P:positive regulation of rRNA processing"/>
    <property type="evidence" value="ECO:0007669"/>
    <property type="project" value="TreeGrafter"/>
</dbReference>
<evidence type="ECO:0000256" key="9">
    <source>
        <dbReference type="SAM" id="MobiDB-lite"/>
    </source>
</evidence>
<protein>
    <recommendedName>
        <fullName evidence="12">WD40 repeat-like protein</fullName>
    </recommendedName>
</protein>
<gene>
    <name evidence="10" type="ORF">DFL_005101</name>
</gene>
<keyword evidence="11" id="KW-1185">Reference proteome</keyword>
<dbReference type="Pfam" id="PF00400">
    <property type="entry name" value="WD40"/>
    <property type="match status" value="1"/>
</dbReference>
<keyword evidence="2" id="KW-0690">Ribosome biogenesis</keyword>
<dbReference type="GO" id="GO:0032040">
    <property type="term" value="C:small-subunit processome"/>
    <property type="evidence" value="ECO:0007669"/>
    <property type="project" value="InterPro"/>
</dbReference>
<evidence type="ECO:0000256" key="5">
    <source>
        <dbReference type="ARBA" id="ARBA00022737"/>
    </source>
</evidence>
<dbReference type="RefSeq" id="XP_067492390.1">
    <property type="nucleotide sequence ID" value="XM_067634310.1"/>
</dbReference>
<organism evidence="10 11">
    <name type="scientific">Arthrobotrys flagrans</name>
    <name type="common">Nematode-trapping fungus</name>
    <name type="synonym">Trichothecium flagrans</name>
    <dbReference type="NCBI Taxonomy" id="97331"/>
    <lineage>
        <taxon>Eukaryota</taxon>
        <taxon>Fungi</taxon>
        <taxon>Dikarya</taxon>
        <taxon>Ascomycota</taxon>
        <taxon>Pezizomycotina</taxon>
        <taxon>Orbiliomycetes</taxon>
        <taxon>Orbiliales</taxon>
        <taxon>Orbiliaceae</taxon>
        <taxon>Arthrobotrys</taxon>
    </lineage>
</organism>
<sequence length="1170" mass="126497">MADSARSQKHGSKPVPSSKSDSQSKSKKSSSSAKPAIRAKDAETPSLPKSSKSKSKKNDSTAENADVESIIPTRDAKNKNTAVAAPATPSKERKDKRFVDLTPDAKQAKRREERQRKKKALESTNAVALTVSEPVDDENAVLPAIDKETTTITATSLSNPLKPTEKPSLRLKREKKESLKAREWKVSQPIGGRYSTNNLVFSPDEKYILLAQGPSLKIFSTKTSLLYRTLQHLRPPPTQFPYAPDGNYSSIANYTLDPANPSQVYTILFNGDLLLWDYTEGTIEGYWKTDLYQGQYLAWCGLRVLPSTPDPKETTLWTYHEHSLRDFSRKTAREIRALTIPTPSVTEEPVVIPSRLILSIDEARPRHLVILDSNTFTVDSGDCFYIGNRQRTTTTTEVTPDTATNAPEWRIRKISTPGKILSIDAITRHKKSGAGTIQGDVAVGHNTGQIFVYHDIINSASSTKVVKSKLHWHRTGVGCIKYSRDGTYLISGGRETVLVLWQLSTSSRQTLPNLGAEIKNIILSPTGSTYALILADNSILTISTTELKPTASISGIQSRVFLREEYRKIYDKGGKITKKQRKVETDVTASWRIPVLKHPWNDMQILLAAPASQKGESSYPYLQTFDLAQDRGVARQAITRTLVSMKNVNPEGGKVKEPNVRFLAISGDGEWLASVDEWAAPARDFVDPGAPQPGFTDRVAKEVVLRFWRWSGVSSTSSSSAATGSASGKGSWELVSMIESPHGVLDNGSAGDVADLTSSPKGAMFASVGGDGTVKIWGKRTRTRASVKVEKDDMVVWNCRRNLELFKSSPNVIQDGRIAYSGDGSVVAVSYADADDGVVTIIDPVEGTVKQEIGSLQTGRIFAVTFVGRYLVIGGAERVVIWNLVSGVAEWSSELKPLVGKGVQLRSDNFVPNIHLAGCEAQGTFAISVNYPLFGEGEKKGRGLGDLTKAGNTASMVSVFEVEGFGVVSRKRAVNGVLALEAASNGKGGQGYFWLDGAANVYFLSSGGVVSGGAGAGAGGAANNGYLEDIDGVGGLANAFLEKAVIEEEDVEGEEGGDGDEKVVRSHMLAKLFPAPAYASAAVGDVFGRFMEIVGQKALDVPKSSANAQTAVGGEAEVRLIEDNEEGDDGSDDEFEDAHDGDVDVSMQDVSKDVYADLPARDFDVIIDEV</sequence>
<feature type="compositionally biased region" description="Basic and acidic residues" evidence="9">
    <location>
        <begin position="106"/>
        <end position="115"/>
    </location>
</feature>
<keyword evidence="3" id="KW-0698">rRNA processing</keyword>
<evidence type="ECO:0000313" key="10">
    <source>
        <dbReference type="EMBL" id="RVD86846.1"/>
    </source>
</evidence>
<feature type="repeat" description="WD" evidence="8">
    <location>
        <begin position="470"/>
        <end position="511"/>
    </location>
</feature>
<dbReference type="VEuPathDB" id="FungiDB:DFL_005101"/>
<dbReference type="PANTHER" id="PTHR44215:SF1">
    <property type="entry name" value="WD REPEAT-CONTAINING PROTEIN 75"/>
    <property type="match status" value="1"/>
</dbReference>
<dbReference type="GeneID" id="93587412"/>
<dbReference type="PROSITE" id="PS50082">
    <property type="entry name" value="WD_REPEATS_2"/>
    <property type="match status" value="2"/>
</dbReference>
<dbReference type="Pfam" id="PF23869">
    <property type="entry name" value="Beta-prop_WDR75_1st"/>
    <property type="match status" value="1"/>
</dbReference>
<reference evidence="10 11" key="1">
    <citation type="submission" date="2019-01" db="EMBL/GenBank/DDBJ databases">
        <title>Intercellular communication is required for trap formation in the nematode-trapping fungus Duddingtonia flagrans.</title>
        <authorList>
            <person name="Youssar L."/>
            <person name="Wernet V."/>
            <person name="Hensel N."/>
            <person name="Hildebrandt H.-G."/>
            <person name="Fischer R."/>
        </authorList>
    </citation>
    <scope>NUCLEOTIDE SEQUENCE [LARGE SCALE GENOMIC DNA]</scope>
    <source>
        <strain evidence="10 11">CBS H-5679</strain>
    </source>
</reference>
<evidence type="ECO:0000256" key="1">
    <source>
        <dbReference type="ARBA" id="ARBA00004604"/>
    </source>
</evidence>
<keyword evidence="6" id="KW-0804">Transcription</keyword>
<dbReference type="Gene3D" id="2.130.10.10">
    <property type="entry name" value="YVTN repeat-like/Quinoprotein amine dehydrogenase"/>
    <property type="match status" value="2"/>
</dbReference>
<feature type="repeat" description="WD" evidence="8">
    <location>
        <begin position="746"/>
        <end position="787"/>
    </location>
</feature>
<feature type="compositionally biased region" description="Basic and acidic residues" evidence="9">
    <location>
        <begin position="90"/>
        <end position="99"/>
    </location>
</feature>
<dbReference type="InterPro" id="IPR015943">
    <property type="entry name" value="WD40/YVTN_repeat-like_dom_sf"/>
</dbReference>
<dbReference type="GO" id="GO:0045943">
    <property type="term" value="P:positive regulation of transcription by RNA polymerase I"/>
    <property type="evidence" value="ECO:0007669"/>
    <property type="project" value="InterPro"/>
</dbReference>
<dbReference type="SUPFAM" id="SSF50978">
    <property type="entry name" value="WD40 repeat-like"/>
    <property type="match status" value="2"/>
</dbReference>
<keyword evidence="5" id="KW-0677">Repeat</keyword>
<dbReference type="Proteomes" id="UP000283090">
    <property type="component" value="Unassembled WGS sequence"/>
</dbReference>
<dbReference type="EMBL" id="SAEB01000006">
    <property type="protein sequence ID" value="RVD86846.1"/>
    <property type="molecule type" value="Genomic_DNA"/>
</dbReference>
<feature type="region of interest" description="Disordered" evidence="9">
    <location>
        <begin position="1121"/>
        <end position="1142"/>
    </location>
</feature>
<evidence type="ECO:0000256" key="8">
    <source>
        <dbReference type="PROSITE-ProRule" id="PRU00221"/>
    </source>
</evidence>
<evidence type="ECO:0000256" key="2">
    <source>
        <dbReference type="ARBA" id="ARBA00022517"/>
    </source>
</evidence>
<dbReference type="PANTHER" id="PTHR44215">
    <property type="entry name" value="WD REPEAT-CONTAINING PROTEIN 75"/>
    <property type="match status" value="1"/>
</dbReference>
<evidence type="ECO:0000256" key="7">
    <source>
        <dbReference type="ARBA" id="ARBA00023242"/>
    </source>
</evidence>
<comment type="subcellular location">
    <subcellularLocation>
        <location evidence="1">Nucleus</location>
        <location evidence="1">Nucleolus</location>
    </subcellularLocation>
</comment>
<dbReference type="InterPro" id="IPR053826">
    <property type="entry name" value="WDR75"/>
</dbReference>
<dbReference type="GO" id="GO:0003723">
    <property type="term" value="F:RNA binding"/>
    <property type="evidence" value="ECO:0007669"/>
    <property type="project" value="InterPro"/>
</dbReference>
<name>A0A437A6W3_ARTFL</name>
<keyword evidence="4 8" id="KW-0853">WD repeat</keyword>
<dbReference type="InterPro" id="IPR001680">
    <property type="entry name" value="WD40_rpt"/>
</dbReference>
<feature type="region of interest" description="Disordered" evidence="9">
    <location>
        <begin position="1"/>
        <end position="123"/>
    </location>
</feature>
<dbReference type="STRING" id="97331.A0A437A6W3"/>
<evidence type="ECO:0000256" key="3">
    <source>
        <dbReference type="ARBA" id="ARBA00022552"/>
    </source>
</evidence>
<accession>A0A437A6W3</accession>
<dbReference type="SMART" id="SM00320">
    <property type="entry name" value="WD40"/>
    <property type="match status" value="3"/>
</dbReference>
<evidence type="ECO:0008006" key="12">
    <source>
        <dbReference type="Google" id="ProtNLM"/>
    </source>
</evidence>
<evidence type="ECO:0000256" key="6">
    <source>
        <dbReference type="ARBA" id="ARBA00023163"/>
    </source>
</evidence>